<evidence type="ECO:0000313" key="2">
    <source>
        <dbReference type="EMBL" id="OEO28863.1"/>
    </source>
</evidence>
<protein>
    <submittedName>
        <fullName evidence="2">Alkylhydroperoxidase</fullName>
    </submittedName>
</protein>
<proteinExistence type="predicted"/>
<comment type="caution">
    <text evidence="2">The sequence shown here is derived from an EMBL/GenBank/DDBJ whole genome shotgun (WGS) entry which is preliminary data.</text>
</comment>
<dbReference type="NCBIfam" id="TIGR00778">
    <property type="entry name" value="ahpD_dom"/>
    <property type="match status" value="1"/>
</dbReference>
<reference evidence="2 3" key="1">
    <citation type="journal article" date="2015" name="Genome Announc.">
        <title>Genome Assemblies of Three Soil-Associated Devosia species: D. insulae, D. limi, and D. soli.</title>
        <authorList>
            <person name="Hassan Y.I."/>
            <person name="Lepp D."/>
            <person name="Zhou T."/>
        </authorList>
    </citation>
    <scope>NUCLEOTIDE SEQUENCE [LARGE SCALE GENOMIC DNA]</scope>
    <source>
        <strain evidence="2 3">DS-56</strain>
    </source>
</reference>
<dbReference type="PANTHER" id="PTHR34846:SF10">
    <property type="entry name" value="CYTOPLASMIC PROTEIN"/>
    <property type="match status" value="1"/>
</dbReference>
<keyword evidence="3" id="KW-1185">Reference proteome</keyword>
<dbReference type="SUPFAM" id="SSF69118">
    <property type="entry name" value="AhpD-like"/>
    <property type="match status" value="1"/>
</dbReference>
<name>A0A1E5XJT7_9HYPH</name>
<gene>
    <name evidence="2" type="ORF">VW23_002730</name>
</gene>
<dbReference type="InterPro" id="IPR004675">
    <property type="entry name" value="AhpD_core"/>
</dbReference>
<evidence type="ECO:0000259" key="1">
    <source>
        <dbReference type="Pfam" id="PF02627"/>
    </source>
</evidence>
<sequence length="154" mass="17286">MRARLDISKVAPETYRAVAALDRFVVKETGLEPRYIHLIKLLASHINGCAYCVDMHIREARHTGMPDQWINLVNVWRESPVYSDAERAVLAWTEALTLLADTRAPDEAFEPLKAHFTEEQIANITVAISTINVWNRVTVGLRTLHAVAPETVAA</sequence>
<dbReference type="Pfam" id="PF02627">
    <property type="entry name" value="CMD"/>
    <property type="match status" value="1"/>
</dbReference>
<dbReference type="AlphaFoldDB" id="A0A1E5XJT7"/>
<dbReference type="EMBL" id="LAJE02000352">
    <property type="protein sequence ID" value="OEO28863.1"/>
    <property type="molecule type" value="Genomic_DNA"/>
</dbReference>
<dbReference type="InterPro" id="IPR003779">
    <property type="entry name" value="CMD-like"/>
</dbReference>
<dbReference type="RefSeq" id="WP_069911858.1">
    <property type="nucleotide sequence ID" value="NZ_LAJE02000352.1"/>
</dbReference>
<accession>A0A1E5XJT7</accession>
<dbReference type="Proteomes" id="UP000095463">
    <property type="component" value="Unassembled WGS sequence"/>
</dbReference>
<dbReference type="GO" id="GO:0051920">
    <property type="term" value="F:peroxiredoxin activity"/>
    <property type="evidence" value="ECO:0007669"/>
    <property type="project" value="InterPro"/>
</dbReference>
<organism evidence="2 3">
    <name type="scientific">Devosia insulae DS-56</name>
    <dbReference type="NCBI Taxonomy" id="1116389"/>
    <lineage>
        <taxon>Bacteria</taxon>
        <taxon>Pseudomonadati</taxon>
        <taxon>Pseudomonadota</taxon>
        <taxon>Alphaproteobacteria</taxon>
        <taxon>Hyphomicrobiales</taxon>
        <taxon>Devosiaceae</taxon>
        <taxon>Devosia</taxon>
    </lineage>
</organism>
<feature type="domain" description="Carboxymuconolactone decarboxylase-like" evidence="1">
    <location>
        <begin position="12"/>
        <end position="95"/>
    </location>
</feature>
<evidence type="ECO:0000313" key="3">
    <source>
        <dbReference type="Proteomes" id="UP000095463"/>
    </source>
</evidence>
<dbReference type="OrthoDB" id="9801997at2"/>
<dbReference type="Gene3D" id="1.20.1290.10">
    <property type="entry name" value="AhpD-like"/>
    <property type="match status" value="1"/>
</dbReference>
<dbReference type="InterPro" id="IPR029032">
    <property type="entry name" value="AhpD-like"/>
</dbReference>
<dbReference type="PANTHER" id="PTHR34846">
    <property type="entry name" value="4-CARBOXYMUCONOLACTONE DECARBOXYLASE FAMILY PROTEIN (AFU_ORTHOLOGUE AFUA_6G11590)"/>
    <property type="match status" value="1"/>
</dbReference>